<protein>
    <recommendedName>
        <fullName evidence="4">DUF6468 domain-containing protein</fullName>
    </recommendedName>
</protein>
<evidence type="ECO:0000313" key="5">
    <source>
        <dbReference type="EMBL" id="OIQ93722.1"/>
    </source>
</evidence>
<feature type="compositionally biased region" description="Acidic residues" evidence="2">
    <location>
        <begin position="169"/>
        <end position="179"/>
    </location>
</feature>
<sequence>MVDSKLILDIIVAILLVATIAYAIMLNRRLSELRRNRDDLARLVNAFNDATQRAEAGIPKLRRAAEEAGSALQERVEKAQSLRDDLAFMIERADAMANRLEGSVRQARDVKIPAAPAPAAVHGAAAAMPAGPALGAQPRRPAPAPAAPSPAASAAPALGGLASGFGDMAGEDSFEDDRSEAERELLRALQSVR</sequence>
<gene>
    <name evidence="5" type="ORF">GALL_243130</name>
</gene>
<evidence type="ECO:0000256" key="2">
    <source>
        <dbReference type="SAM" id="MobiDB-lite"/>
    </source>
</evidence>
<name>A0A1J5RED4_9ZZZZ</name>
<keyword evidence="3" id="KW-0812">Transmembrane</keyword>
<keyword evidence="3" id="KW-1133">Transmembrane helix</keyword>
<evidence type="ECO:0000259" key="4">
    <source>
        <dbReference type="Pfam" id="PF20072"/>
    </source>
</evidence>
<dbReference type="InterPro" id="IPR045531">
    <property type="entry name" value="DUF6468"/>
</dbReference>
<reference evidence="5" key="1">
    <citation type="submission" date="2016-10" db="EMBL/GenBank/DDBJ databases">
        <title>Sequence of Gallionella enrichment culture.</title>
        <authorList>
            <person name="Poehlein A."/>
            <person name="Muehling M."/>
            <person name="Daniel R."/>
        </authorList>
    </citation>
    <scope>NUCLEOTIDE SEQUENCE</scope>
</reference>
<dbReference type="AlphaFoldDB" id="A0A1J5RED4"/>
<comment type="caution">
    <text evidence="5">The sequence shown here is derived from an EMBL/GenBank/DDBJ whole genome shotgun (WGS) entry which is preliminary data.</text>
</comment>
<evidence type="ECO:0000256" key="1">
    <source>
        <dbReference type="SAM" id="Coils"/>
    </source>
</evidence>
<feature type="domain" description="DUF6468" evidence="4">
    <location>
        <begin position="33"/>
        <end position="108"/>
    </location>
</feature>
<proteinExistence type="predicted"/>
<feature type="compositionally biased region" description="Low complexity" evidence="2">
    <location>
        <begin position="149"/>
        <end position="160"/>
    </location>
</feature>
<dbReference type="Pfam" id="PF20072">
    <property type="entry name" value="DUF6468"/>
    <property type="match status" value="1"/>
</dbReference>
<keyword evidence="1" id="KW-0175">Coiled coil</keyword>
<feature type="coiled-coil region" evidence="1">
    <location>
        <begin position="23"/>
        <end position="82"/>
    </location>
</feature>
<accession>A0A1J5RED4</accession>
<evidence type="ECO:0000256" key="3">
    <source>
        <dbReference type="SAM" id="Phobius"/>
    </source>
</evidence>
<dbReference type="EMBL" id="MLJW01000201">
    <property type="protein sequence ID" value="OIQ93722.1"/>
    <property type="molecule type" value="Genomic_DNA"/>
</dbReference>
<keyword evidence="3" id="KW-0472">Membrane</keyword>
<feature type="transmembrane region" description="Helical" evidence="3">
    <location>
        <begin position="6"/>
        <end position="27"/>
    </location>
</feature>
<feature type="region of interest" description="Disordered" evidence="2">
    <location>
        <begin position="131"/>
        <end position="182"/>
    </location>
</feature>
<organism evidence="5">
    <name type="scientific">mine drainage metagenome</name>
    <dbReference type="NCBI Taxonomy" id="410659"/>
    <lineage>
        <taxon>unclassified sequences</taxon>
        <taxon>metagenomes</taxon>
        <taxon>ecological metagenomes</taxon>
    </lineage>
</organism>